<evidence type="ECO:0008006" key="9">
    <source>
        <dbReference type="Google" id="ProtNLM"/>
    </source>
</evidence>
<dbReference type="PANTHER" id="PTHR31742">
    <property type="entry name" value="RPA-INTERACTING PROTEIN RPAIN"/>
    <property type="match status" value="1"/>
</dbReference>
<evidence type="ECO:0000259" key="5">
    <source>
        <dbReference type="Pfam" id="PF14767"/>
    </source>
</evidence>
<dbReference type="GO" id="GO:0005634">
    <property type="term" value="C:nucleus"/>
    <property type="evidence" value="ECO:0007669"/>
    <property type="project" value="TreeGrafter"/>
</dbReference>
<dbReference type="Pfam" id="PF14767">
    <property type="entry name" value="RPA_interact_M"/>
    <property type="match status" value="1"/>
</dbReference>
<dbReference type="EMBL" id="CP144754">
    <property type="protein sequence ID" value="WVZ98557.1"/>
    <property type="molecule type" value="Genomic_DNA"/>
</dbReference>
<dbReference type="InterPro" id="IPR028155">
    <property type="entry name" value="RPA_interact_central"/>
</dbReference>
<dbReference type="GO" id="GO:0008270">
    <property type="term" value="F:zinc ion binding"/>
    <property type="evidence" value="ECO:0007669"/>
    <property type="project" value="UniProtKB-KW"/>
</dbReference>
<keyword evidence="2" id="KW-0863">Zinc-finger</keyword>
<evidence type="ECO:0000313" key="7">
    <source>
        <dbReference type="EMBL" id="WVZ98557.1"/>
    </source>
</evidence>
<protein>
    <recommendedName>
        <fullName evidence="9">RPA-interacting protein</fullName>
    </recommendedName>
</protein>
<evidence type="ECO:0000256" key="2">
    <source>
        <dbReference type="ARBA" id="ARBA00022771"/>
    </source>
</evidence>
<evidence type="ECO:0000256" key="1">
    <source>
        <dbReference type="ARBA" id="ARBA00022723"/>
    </source>
</evidence>
<evidence type="ECO:0000259" key="6">
    <source>
        <dbReference type="Pfam" id="PF14768"/>
    </source>
</evidence>
<proteinExistence type="predicted"/>
<accession>A0AAQ3UY20</accession>
<gene>
    <name evidence="7" type="ORF">U9M48_043986</name>
</gene>
<dbReference type="Proteomes" id="UP001341281">
    <property type="component" value="Chromosome 10"/>
</dbReference>
<dbReference type="InterPro" id="IPR028156">
    <property type="entry name" value="RIP"/>
</dbReference>
<keyword evidence="8" id="KW-1185">Reference proteome</keyword>
<dbReference type="PANTHER" id="PTHR31742:SF1">
    <property type="entry name" value="RPA-INTERACTING PROTEIN"/>
    <property type="match status" value="1"/>
</dbReference>
<dbReference type="AlphaFoldDB" id="A0AAQ3UY20"/>
<dbReference type="GO" id="GO:0006606">
    <property type="term" value="P:protein import into nucleus"/>
    <property type="evidence" value="ECO:0007669"/>
    <property type="project" value="TreeGrafter"/>
</dbReference>
<keyword evidence="1" id="KW-0479">Metal-binding</keyword>
<organism evidence="7 8">
    <name type="scientific">Paspalum notatum var. saurae</name>
    <dbReference type="NCBI Taxonomy" id="547442"/>
    <lineage>
        <taxon>Eukaryota</taxon>
        <taxon>Viridiplantae</taxon>
        <taxon>Streptophyta</taxon>
        <taxon>Embryophyta</taxon>
        <taxon>Tracheophyta</taxon>
        <taxon>Spermatophyta</taxon>
        <taxon>Magnoliopsida</taxon>
        <taxon>Liliopsida</taxon>
        <taxon>Poales</taxon>
        <taxon>Poaceae</taxon>
        <taxon>PACMAD clade</taxon>
        <taxon>Panicoideae</taxon>
        <taxon>Andropogonodae</taxon>
        <taxon>Paspaleae</taxon>
        <taxon>Paspalinae</taxon>
        <taxon>Paspalum</taxon>
    </lineage>
</organism>
<evidence type="ECO:0000256" key="4">
    <source>
        <dbReference type="SAM" id="Coils"/>
    </source>
</evidence>
<feature type="domain" description="RPA-interacting protein central" evidence="5">
    <location>
        <begin position="142"/>
        <end position="224"/>
    </location>
</feature>
<feature type="coiled-coil region" evidence="4">
    <location>
        <begin position="191"/>
        <end position="218"/>
    </location>
</feature>
<keyword evidence="4" id="KW-0175">Coiled coil</keyword>
<evidence type="ECO:0000256" key="3">
    <source>
        <dbReference type="ARBA" id="ARBA00022833"/>
    </source>
</evidence>
<name>A0AAQ3UY20_PASNO</name>
<dbReference type="InterPro" id="IPR028159">
    <property type="entry name" value="RPA_interact_C_dom"/>
</dbReference>
<dbReference type="Pfam" id="PF14768">
    <property type="entry name" value="RPA_interact_C"/>
    <property type="match status" value="1"/>
</dbReference>
<feature type="domain" description="RPA-interacting protein C-terminal" evidence="6">
    <location>
        <begin position="242"/>
        <end position="323"/>
    </location>
</feature>
<keyword evidence="3" id="KW-0862">Zinc</keyword>
<sequence>MASIQLLELGEPASLTPLATRQQRAGHPFAASSRIDRRRDRSIVPQWIRVVPAGPRSNLTVPTGNRRFLDFPVSHLAGFACISCPSVSSANPCAQGRFEALSRDATLRTNCLKRVKQDRINLLWKIRRQEQLPANDMKKVDSAVRNIISDEIEKLKQSNEGKEDQEMDMLWEYQGLQAAKPAEIESEDILLEMERLLYEDLREELIRKELEALDEEDAYLAQAVFDHMQLNDNEAANNAKIWCPVCKQGELRDTHNLIYCTVCKLRLDLGEDKITLEFLRERLANVHTEHFDRGCKSAPKFCLQAIFGLTALYIQCEECSTYDVVL</sequence>
<evidence type="ECO:0000313" key="8">
    <source>
        <dbReference type="Proteomes" id="UP001341281"/>
    </source>
</evidence>
<reference evidence="7 8" key="1">
    <citation type="submission" date="2024-02" db="EMBL/GenBank/DDBJ databases">
        <title>High-quality chromosome-scale genome assembly of Pensacola bahiagrass (Paspalum notatum Flugge var. saurae).</title>
        <authorList>
            <person name="Vega J.M."/>
            <person name="Podio M."/>
            <person name="Orjuela J."/>
            <person name="Siena L.A."/>
            <person name="Pessino S.C."/>
            <person name="Combes M.C."/>
            <person name="Mariac C."/>
            <person name="Albertini E."/>
            <person name="Pupilli F."/>
            <person name="Ortiz J.P.A."/>
            <person name="Leblanc O."/>
        </authorList>
    </citation>
    <scope>NUCLEOTIDE SEQUENCE [LARGE SCALE GENOMIC DNA]</scope>
    <source>
        <strain evidence="7">R1</strain>
        <tissue evidence="7">Leaf</tissue>
    </source>
</reference>